<proteinExistence type="predicted"/>
<evidence type="ECO:0000313" key="3">
    <source>
        <dbReference type="EMBL" id="KAJ3555521.1"/>
    </source>
</evidence>
<feature type="region of interest" description="Disordered" evidence="1">
    <location>
        <begin position="1209"/>
        <end position="1232"/>
    </location>
</feature>
<organism evidence="3 4">
    <name type="scientific">Leucocoprinus birnbaumii</name>
    <dbReference type="NCBI Taxonomy" id="56174"/>
    <lineage>
        <taxon>Eukaryota</taxon>
        <taxon>Fungi</taxon>
        <taxon>Dikarya</taxon>
        <taxon>Basidiomycota</taxon>
        <taxon>Agaricomycotina</taxon>
        <taxon>Agaricomycetes</taxon>
        <taxon>Agaricomycetidae</taxon>
        <taxon>Agaricales</taxon>
        <taxon>Agaricineae</taxon>
        <taxon>Agaricaceae</taxon>
        <taxon>Leucocoprinus</taxon>
    </lineage>
</organism>
<name>A0AAD5YKN2_9AGAR</name>
<accession>A0AAD5YKN2</accession>
<feature type="compositionally biased region" description="Basic and acidic residues" evidence="1">
    <location>
        <begin position="1209"/>
        <end position="1220"/>
    </location>
</feature>
<protein>
    <recommendedName>
        <fullName evidence="2">C2H2-type domain-containing protein</fullName>
    </recommendedName>
</protein>
<feature type="region of interest" description="Disordered" evidence="1">
    <location>
        <begin position="430"/>
        <end position="467"/>
    </location>
</feature>
<evidence type="ECO:0000259" key="2">
    <source>
        <dbReference type="PROSITE" id="PS00028"/>
    </source>
</evidence>
<dbReference type="EMBL" id="JANIEX010001673">
    <property type="protein sequence ID" value="KAJ3555521.1"/>
    <property type="molecule type" value="Genomic_DNA"/>
</dbReference>
<feature type="compositionally biased region" description="Polar residues" evidence="1">
    <location>
        <begin position="448"/>
        <end position="458"/>
    </location>
</feature>
<feature type="region of interest" description="Disordered" evidence="1">
    <location>
        <begin position="133"/>
        <end position="234"/>
    </location>
</feature>
<gene>
    <name evidence="3" type="ORF">NP233_g12191</name>
</gene>
<evidence type="ECO:0000313" key="4">
    <source>
        <dbReference type="Proteomes" id="UP001213000"/>
    </source>
</evidence>
<feature type="compositionally biased region" description="Basic and acidic residues" evidence="1">
    <location>
        <begin position="202"/>
        <end position="223"/>
    </location>
</feature>
<feature type="compositionally biased region" description="Acidic residues" evidence="1">
    <location>
        <begin position="163"/>
        <end position="172"/>
    </location>
</feature>
<dbReference type="PROSITE" id="PS00028">
    <property type="entry name" value="ZINC_FINGER_C2H2_1"/>
    <property type="match status" value="1"/>
</dbReference>
<dbReference type="Proteomes" id="UP001213000">
    <property type="component" value="Unassembled WGS sequence"/>
</dbReference>
<reference evidence="3" key="1">
    <citation type="submission" date="2022-07" db="EMBL/GenBank/DDBJ databases">
        <title>Genome Sequence of Leucocoprinus birnbaumii.</title>
        <authorList>
            <person name="Buettner E."/>
        </authorList>
    </citation>
    <scope>NUCLEOTIDE SEQUENCE</scope>
    <source>
        <strain evidence="3">VT141</strain>
    </source>
</reference>
<comment type="caution">
    <text evidence="3">The sequence shown here is derived from an EMBL/GenBank/DDBJ whole genome shotgun (WGS) entry which is preliminary data.</text>
</comment>
<evidence type="ECO:0000256" key="1">
    <source>
        <dbReference type="SAM" id="MobiDB-lite"/>
    </source>
</evidence>
<feature type="domain" description="C2H2-type" evidence="2">
    <location>
        <begin position="366"/>
        <end position="389"/>
    </location>
</feature>
<dbReference type="InterPro" id="IPR013087">
    <property type="entry name" value="Znf_C2H2_type"/>
</dbReference>
<keyword evidence="4" id="KW-1185">Reference proteome</keyword>
<sequence>MGKNSSPNPILQQEFPEPILGALELMLQTGARDWSVGITAALKEDHTGETSREFNVGEHWSKEHMQRLKSVFAPTTKDQAGNAPAEEVAIDFHSDPYLKDLFEKDSEAVQLVEDALEPEEQCEVIGERLSQLEESKEAQHLPQENEVVLDPSAVELPPVGDESSMDADESGDGSDRRDNAMEVDNDGGDAGAEPEAQDVEMGSEKIEEKEKEAMDQEALDERAQGVAPEPRSAQVELSPTLDLNLGTWRLSYNPEHKLIICQRCQSGVFYYLLHKHLTDPMQGQSVRYSDGTKVNNMIAHGVPLPTSNDFYHTLDKRLRDMNVVVDDLKGRTPDMTKKNEWPKYRIPLGVPVRPIEGMEVFVGRICPVKGCNHGFQSTGSMRDHLENKHGGMKMADFKVHPNRSPLKPLQRFIELNTWCSFFEVLGPLPTPQQNPNSAKPPQRLPSKPSASGSSTAGNKDNKLDESVDDFCKGHRSRQKDGTDASPGKVIHPFLTNQGIFDFLEGRPMKAIFALSRPPTNHPWVKRLNELRSLTFAVDMKALLSLHEGITYRVSTPTKYPPRKEIAPLTSKSALYSYWHCVVSLVWALICGYMLPHATANENGKVLFSFSAPQKNAIRRLVGELKSDRFDSPRAADALYQLLYSVYFPSLAEYEARAACNRWNDPLAVYLACQWIGKDGRYLPVWPITCMLAQVQYSMRLAALRLVWGDLFPQSAFQPDEAARISAAKHSPLPLPLALDHLHISSDRDRILHPIIPPEPAPQVTRLRRSAILDEEAPGAGLQWAPEAVIDPTLGQARSLEGLACAHQDLETTGHSPRIPGTVNVNEITGSEGRQSRFESVFVPFCKKYLYQGCLAPYNRVRRWMTKLSAIAFHSVRPPQMELLDGDIIKLADGTLISWDELADAVQTSVIQLHHYILERVLMGISPEELGVSNDFCALSQESDLETIGGGVFGAILEAGVKRGTPARKLFEHLIKIGELGDNVTLPGKTELNINSEKARDWCERGNKVWHHFLYPLFHISSGPPGRAPEDASTQISATRGSRGHFSFESIPDLLTCPTETTKGSKSRKAHPDEYAGVITTNYNKTGILTGMETVAMKFLPYCISESINVMISAVRPLEELLTIRYLVGEDFQDQVAENYSTYLFVEKGVPWSPKYMHSSLRQWFNVNLHKDITFQQFRHISILFNRHHYRKLRASEDALTDAKVKEKTAEELTGHSESLGRSHYGRTHKQDGPFAEYGLLEN</sequence>
<dbReference type="AlphaFoldDB" id="A0AAD5YKN2"/>